<evidence type="ECO:0000313" key="3">
    <source>
        <dbReference type="Proteomes" id="UP001153069"/>
    </source>
</evidence>
<dbReference type="AlphaFoldDB" id="A0A9N8HK08"/>
<sequence length="528" mass="58238">MMCHCQLRSDIVIALMDGKRPGDDPTHDAKDDLESCSVRSIQPQGSSFEEDEVDSHNDEEDAVAMLDWIAGVGVGHGHQDGGGEVERVLAELGGNIESAPFLGQPATQDSSGLSLDSFLSGQVEAPPHEGDQTKVRKGDATDCEAKPHMPGSAIHTSGECAEASEDFGPVAAQLLIEPLGVSQWDCDLQDVGEGRSEDGEKTEPQARGKAGTDGYVDIAPRPPNADTEPLVAPPVPPLKSMRNQSRKGKKYNKEDGLDIPRSILPKHITRGNRKLADAMRKPRRRRSSGASTVSRDSYSKNEGRDNYNCNLCGARFIGEKDQDEHFCLFVRIPRKLLLKEELKGSIPKDYELILDLYNDRDKYKNGEKGYPGEHEKNNKQALADREPINKFIKDVSLLKLDVEEMLRRAKKEGVEPIQRTFERTDSDVPSNDPTGRFEDVKMGETYVQRSSDADEPDDVKLGPVSSSEVNQEVGPSQVGFGEPLEAPPPFASLPIDAAGDRAANDNTDTEEDDDTTMRRPMKRRRRRR</sequence>
<feature type="compositionally biased region" description="Acidic residues" evidence="1">
    <location>
        <begin position="48"/>
        <end position="58"/>
    </location>
</feature>
<feature type="region of interest" description="Disordered" evidence="1">
    <location>
        <begin position="273"/>
        <end position="300"/>
    </location>
</feature>
<feature type="compositionally biased region" description="Basic and acidic residues" evidence="1">
    <location>
        <begin position="17"/>
        <end position="33"/>
    </location>
</feature>
<keyword evidence="3" id="KW-1185">Reference proteome</keyword>
<comment type="caution">
    <text evidence="2">The sequence shown here is derived from an EMBL/GenBank/DDBJ whole genome shotgun (WGS) entry which is preliminary data.</text>
</comment>
<feature type="compositionally biased region" description="Basic and acidic residues" evidence="1">
    <location>
        <begin position="192"/>
        <end position="206"/>
    </location>
</feature>
<feature type="compositionally biased region" description="Basic residues" evidence="1">
    <location>
        <begin position="519"/>
        <end position="528"/>
    </location>
</feature>
<feature type="compositionally biased region" description="Polar residues" evidence="1">
    <location>
        <begin position="37"/>
        <end position="47"/>
    </location>
</feature>
<feature type="compositionally biased region" description="Polar residues" evidence="1">
    <location>
        <begin position="464"/>
        <end position="474"/>
    </location>
</feature>
<dbReference type="EMBL" id="CAICTM010000697">
    <property type="protein sequence ID" value="CAB9515185.1"/>
    <property type="molecule type" value="Genomic_DNA"/>
</dbReference>
<feature type="region of interest" description="Disordered" evidence="1">
    <location>
        <begin position="417"/>
        <end position="528"/>
    </location>
</feature>
<feature type="region of interest" description="Disordered" evidence="1">
    <location>
        <begin position="189"/>
        <end position="257"/>
    </location>
</feature>
<protein>
    <submittedName>
        <fullName evidence="2">Uncharacterized protein</fullName>
    </submittedName>
</protein>
<reference evidence="2" key="1">
    <citation type="submission" date="2020-06" db="EMBL/GenBank/DDBJ databases">
        <authorList>
            <consortium name="Plant Systems Biology data submission"/>
        </authorList>
    </citation>
    <scope>NUCLEOTIDE SEQUENCE</scope>
    <source>
        <strain evidence="2">D6</strain>
    </source>
</reference>
<feature type="region of interest" description="Disordered" evidence="1">
    <location>
        <begin position="17"/>
        <end position="58"/>
    </location>
</feature>
<accession>A0A9N8HK08</accession>
<name>A0A9N8HK08_9STRA</name>
<proteinExistence type="predicted"/>
<evidence type="ECO:0000256" key="1">
    <source>
        <dbReference type="SAM" id="MobiDB-lite"/>
    </source>
</evidence>
<evidence type="ECO:0000313" key="2">
    <source>
        <dbReference type="EMBL" id="CAB9515185.1"/>
    </source>
</evidence>
<dbReference type="Proteomes" id="UP001153069">
    <property type="component" value="Unassembled WGS sequence"/>
</dbReference>
<organism evidence="2 3">
    <name type="scientific">Seminavis robusta</name>
    <dbReference type="NCBI Taxonomy" id="568900"/>
    <lineage>
        <taxon>Eukaryota</taxon>
        <taxon>Sar</taxon>
        <taxon>Stramenopiles</taxon>
        <taxon>Ochrophyta</taxon>
        <taxon>Bacillariophyta</taxon>
        <taxon>Bacillariophyceae</taxon>
        <taxon>Bacillariophycidae</taxon>
        <taxon>Naviculales</taxon>
        <taxon>Naviculaceae</taxon>
        <taxon>Seminavis</taxon>
    </lineage>
</organism>
<feature type="compositionally biased region" description="Basic and acidic residues" evidence="1">
    <location>
        <begin position="417"/>
        <end position="426"/>
    </location>
</feature>
<gene>
    <name evidence="2" type="ORF">SEMRO_698_G189290.1</name>
</gene>